<dbReference type="Gene3D" id="2.130.10.10">
    <property type="entry name" value="YVTN repeat-like/Quinoprotein amine dehydrogenase"/>
    <property type="match status" value="2"/>
</dbReference>
<evidence type="ECO:0000256" key="7">
    <source>
        <dbReference type="SAM" id="MobiDB-lite"/>
    </source>
</evidence>
<dbReference type="GO" id="GO:0005774">
    <property type="term" value="C:vacuolar membrane"/>
    <property type="evidence" value="ECO:0007669"/>
    <property type="project" value="TreeGrafter"/>
</dbReference>
<dbReference type="PANTHER" id="PTHR46200">
    <property type="entry name" value="GATOR COMPLEX PROTEIN WDR24"/>
    <property type="match status" value="1"/>
</dbReference>
<dbReference type="SMART" id="SM00320">
    <property type="entry name" value="WD40"/>
    <property type="match status" value="5"/>
</dbReference>
<proteinExistence type="predicted"/>
<evidence type="ECO:0000256" key="6">
    <source>
        <dbReference type="PROSITE-ProRule" id="PRU00221"/>
    </source>
</evidence>
<feature type="repeat" description="WD" evidence="6">
    <location>
        <begin position="275"/>
        <end position="316"/>
    </location>
</feature>
<dbReference type="GO" id="GO:0061700">
    <property type="term" value="C:GATOR2 complex"/>
    <property type="evidence" value="ECO:0007669"/>
    <property type="project" value="TreeGrafter"/>
</dbReference>
<dbReference type="AlphaFoldDB" id="A0AAJ0DF99"/>
<feature type="region of interest" description="Disordered" evidence="7">
    <location>
        <begin position="651"/>
        <end position="685"/>
    </location>
</feature>
<feature type="compositionally biased region" description="Basic and acidic residues" evidence="7">
    <location>
        <begin position="825"/>
        <end position="836"/>
    </location>
</feature>
<feature type="repeat" description="WD" evidence="6">
    <location>
        <begin position="182"/>
        <end position="224"/>
    </location>
</feature>
<keyword evidence="3" id="KW-0677">Repeat</keyword>
<name>A0AAJ0DF99_9PEZI</name>
<evidence type="ECO:0000313" key="8">
    <source>
        <dbReference type="EMBL" id="KAK3052954.1"/>
    </source>
</evidence>
<evidence type="ECO:0000313" key="9">
    <source>
        <dbReference type="Proteomes" id="UP001271007"/>
    </source>
</evidence>
<feature type="region of interest" description="Disordered" evidence="7">
    <location>
        <begin position="1"/>
        <end position="56"/>
    </location>
</feature>
<dbReference type="InterPro" id="IPR001680">
    <property type="entry name" value="WD40_rpt"/>
</dbReference>
<dbReference type="InterPro" id="IPR037590">
    <property type="entry name" value="WDR24"/>
</dbReference>
<gene>
    <name evidence="8" type="primary">RTC1</name>
    <name evidence="8" type="ORF">LTR09_006018</name>
</gene>
<keyword evidence="4" id="KW-0863">Zinc-finger</keyword>
<evidence type="ECO:0000256" key="3">
    <source>
        <dbReference type="ARBA" id="ARBA00022737"/>
    </source>
</evidence>
<dbReference type="GO" id="GO:1904263">
    <property type="term" value="P:positive regulation of TORC1 signaling"/>
    <property type="evidence" value="ECO:0007669"/>
    <property type="project" value="TreeGrafter"/>
</dbReference>
<feature type="region of interest" description="Disordered" evidence="7">
    <location>
        <begin position="434"/>
        <end position="466"/>
    </location>
</feature>
<dbReference type="SUPFAM" id="SSF50978">
    <property type="entry name" value="WD40 repeat-like"/>
    <property type="match status" value="1"/>
</dbReference>
<sequence length="1274" mass="139740">MSHEHSRRSSVVPFASGDSVPSAPPLPAPRSLQRARDAATRLFGYSSRPPSPQNEDRVSYIGAPRITSLSATHNASASHRTGLEINTIAINEPGTHALLGGKEIFKTVKVEQGTCAEELNLRSAIRSTPTQASGKARQIYSIDIADVAWAKGDCGDYVAAATSSGKIILYDLGHAGLQAAQLHEHFRQVHKVTFNPHRGSLLLSGSQDGTVRLWDVRDVRHASTLKSKHKYSGQADGIRDVKWSPTEGVDFAFGTDSGWIQRWDMRNLKTAKVKISAHAVTCNAIDWHPDGKHIASASADKTVRIWDFSTTRRQKAAFEIKTPHPVLNARWRPPCDSPLPYESGAKQCTQLVTSYDAGHPVLHAWDLRRPALPFRELVPYSTAPTDLLWHSQDLLWTVGRDGVFLQTDMEYAPKTISKRNLQALSVSPLGEINSVAQRRRRQRPADSHAQPIFPRSSSELGRGPEQSVLSRSWADDSLDHSFLSAPPSKKYQSLTGKSRAQSLSVTVSSNESFTQATTALLNDVLSNRQSFRPLQTACRGLSDNRIDPRAIAYLAESLTFDLRPTLAHQDFLTVFEELLKTTAGCYEALGLYRLAQSWRTVGLIFQEHLQKRYRVKQQRPLDRETLKIGPKVRSHFAAIVDAMVNGQVQSPISPLAHTKPKSSIAQQLAISDSASSQRTPQVHPQLDVQSATQLGVNTVPDHHNVNQLTLPSLAASARPAPLPNASQRPSAESPLTKRNLNGLQEQHHPNEINRNDLVRRWSVHPKEPLSLGPVDITGIWIPPKLQKHDSNESFAFLAESSESRGPSFPSSFNSNESTSDALRMVSERPSRSELRKSTNVSGTDMLEFGAGPDGIVPKSPMSSTRPTNSKAAAAEPQANGTTVSGIARLPVETLHTAVNRDIGPGSYPDENGISPLVEIRSPHLPQRDANVRTTAVISPRHSFKKLGVRDSSVGRSSVKSAVAPSTNGTRSLYLPEDDDVDIELGKPFVLRDLLQELVSNHAQKGNAQTAASLSLLLGPLLPRTHSLPDHEIEATVSVYMDCLSAAGFAQDEVRTILDDHLEALVGSGLQPLQLESVLETYHDQLASHRLINEAAALRKIAYPLYPSIYEQALKDNYIHLMCGSCGKPIVNGMAGLRFGLMNQMSMMADARRQDVSATALLAAGGAGKWPWQKDGDALEAMAESRVTIGLSRKAKLWRGLEQCLTLGVSSGLTLVREDLAKTVHRPNLQRVVIDRWYARIPRNSTHDLRNNAELRSIISLYGNNSETSTCVFQD</sequence>
<feature type="region of interest" description="Disordered" evidence="7">
    <location>
        <begin position="801"/>
        <end position="885"/>
    </location>
</feature>
<evidence type="ECO:0000256" key="4">
    <source>
        <dbReference type="ARBA" id="ARBA00022771"/>
    </source>
</evidence>
<protein>
    <submittedName>
        <fullName evidence="8">SEA (Seh1-associated) complex subunit</fullName>
    </submittedName>
</protein>
<accession>A0AAJ0DF99</accession>
<dbReference type="GO" id="GO:0005829">
    <property type="term" value="C:cytosol"/>
    <property type="evidence" value="ECO:0007669"/>
    <property type="project" value="TreeGrafter"/>
</dbReference>
<feature type="compositionally biased region" description="Low complexity" evidence="7">
    <location>
        <begin position="801"/>
        <end position="819"/>
    </location>
</feature>
<feature type="compositionally biased region" description="Polar residues" evidence="7">
    <location>
        <begin position="860"/>
        <end position="870"/>
    </location>
</feature>
<dbReference type="Proteomes" id="UP001271007">
    <property type="component" value="Unassembled WGS sequence"/>
</dbReference>
<keyword evidence="1 6" id="KW-0853">WD repeat</keyword>
<dbReference type="PROSITE" id="PS00678">
    <property type="entry name" value="WD_REPEATS_1"/>
    <property type="match status" value="2"/>
</dbReference>
<keyword evidence="2" id="KW-0479">Metal-binding</keyword>
<dbReference type="InterPro" id="IPR019775">
    <property type="entry name" value="WD40_repeat_CS"/>
</dbReference>
<keyword evidence="5" id="KW-0862">Zinc</keyword>
<reference evidence="8" key="1">
    <citation type="submission" date="2023-04" db="EMBL/GenBank/DDBJ databases">
        <title>Black Yeasts Isolated from many extreme environments.</title>
        <authorList>
            <person name="Coleine C."/>
            <person name="Stajich J.E."/>
            <person name="Selbmann L."/>
        </authorList>
    </citation>
    <scope>NUCLEOTIDE SEQUENCE</scope>
    <source>
        <strain evidence="8">CCFEE 5312</strain>
    </source>
</reference>
<feature type="compositionally biased region" description="Polar residues" evidence="7">
    <location>
        <begin position="661"/>
        <end position="685"/>
    </location>
</feature>
<dbReference type="PROSITE" id="PS50294">
    <property type="entry name" value="WD_REPEATS_REGION"/>
    <property type="match status" value="2"/>
</dbReference>
<dbReference type="InterPro" id="IPR015943">
    <property type="entry name" value="WD40/YVTN_repeat-like_dom_sf"/>
</dbReference>
<dbReference type="EMBL" id="JAWDJX010000018">
    <property type="protein sequence ID" value="KAK3052954.1"/>
    <property type="molecule type" value="Genomic_DNA"/>
</dbReference>
<dbReference type="InterPro" id="IPR036322">
    <property type="entry name" value="WD40_repeat_dom_sf"/>
</dbReference>
<organism evidence="8 9">
    <name type="scientific">Extremus antarcticus</name>
    <dbReference type="NCBI Taxonomy" id="702011"/>
    <lineage>
        <taxon>Eukaryota</taxon>
        <taxon>Fungi</taxon>
        <taxon>Dikarya</taxon>
        <taxon>Ascomycota</taxon>
        <taxon>Pezizomycotina</taxon>
        <taxon>Dothideomycetes</taxon>
        <taxon>Dothideomycetidae</taxon>
        <taxon>Mycosphaerellales</taxon>
        <taxon>Extremaceae</taxon>
        <taxon>Extremus</taxon>
    </lineage>
</organism>
<dbReference type="GO" id="GO:0016239">
    <property type="term" value="P:positive regulation of macroautophagy"/>
    <property type="evidence" value="ECO:0007669"/>
    <property type="project" value="TreeGrafter"/>
</dbReference>
<evidence type="ECO:0000256" key="5">
    <source>
        <dbReference type="ARBA" id="ARBA00022833"/>
    </source>
</evidence>
<dbReference type="PROSITE" id="PS50082">
    <property type="entry name" value="WD_REPEATS_2"/>
    <property type="match status" value="2"/>
</dbReference>
<keyword evidence="9" id="KW-1185">Reference proteome</keyword>
<dbReference type="PANTHER" id="PTHR46200:SF1">
    <property type="entry name" value="GATOR COMPLEX PROTEIN WDR24"/>
    <property type="match status" value="1"/>
</dbReference>
<comment type="caution">
    <text evidence="8">The sequence shown here is derived from an EMBL/GenBank/DDBJ whole genome shotgun (WGS) entry which is preliminary data.</text>
</comment>
<evidence type="ECO:0000256" key="1">
    <source>
        <dbReference type="ARBA" id="ARBA00022574"/>
    </source>
</evidence>
<dbReference type="Pfam" id="PF00400">
    <property type="entry name" value="WD40"/>
    <property type="match status" value="2"/>
</dbReference>
<evidence type="ECO:0000256" key="2">
    <source>
        <dbReference type="ARBA" id="ARBA00022723"/>
    </source>
</evidence>
<dbReference type="GO" id="GO:0008270">
    <property type="term" value="F:zinc ion binding"/>
    <property type="evidence" value="ECO:0007669"/>
    <property type="project" value="UniProtKB-KW"/>
</dbReference>